<proteinExistence type="inferred from homology"/>
<organism evidence="8 9">
    <name type="scientific">Apiospora kogelbergensis</name>
    <dbReference type="NCBI Taxonomy" id="1337665"/>
    <lineage>
        <taxon>Eukaryota</taxon>
        <taxon>Fungi</taxon>
        <taxon>Dikarya</taxon>
        <taxon>Ascomycota</taxon>
        <taxon>Pezizomycotina</taxon>
        <taxon>Sordariomycetes</taxon>
        <taxon>Xylariomycetidae</taxon>
        <taxon>Amphisphaeriales</taxon>
        <taxon>Apiosporaceae</taxon>
        <taxon>Apiospora</taxon>
    </lineage>
</organism>
<evidence type="ECO:0000256" key="6">
    <source>
        <dbReference type="ARBA" id="ARBA00029995"/>
    </source>
</evidence>
<dbReference type="GO" id="GO:0005737">
    <property type="term" value="C:cytoplasm"/>
    <property type="evidence" value="ECO:0007669"/>
    <property type="project" value="UniProtKB-SubCell"/>
</dbReference>
<evidence type="ECO:0000256" key="4">
    <source>
        <dbReference type="ARBA" id="ARBA00014971"/>
    </source>
</evidence>
<dbReference type="InterPro" id="IPR034455">
    <property type="entry name" value="CNL1"/>
</dbReference>
<feature type="compositionally biased region" description="Basic residues" evidence="7">
    <location>
        <begin position="158"/>
        <end position="169"/>
    </location>
</feature>
<comment type="caution">
    <text evidence="8">The sequence shown here is derived from an EMBL/GenBank/DDBJ whole genome shotgun (WGS) entry which is preliminary data.</text>
</comment>
<dbReference type="EMBL" id="JAQQWP010000007">
    <property type="protein sequence ID" value="KAK8110008.1"/>
    <property type="molecule type" value="Genomic_DNA"/>
</dbReference>
<dbReference type="Proteomes" id="UP001392437">
    <property type="component" value="Unassembled WGS sequence"/>
</dbReference>
<evidence type="ECO:0000256" key="3">
    <source>
        <dbReference type="ARBA" id="ARBA00007289"/>
    </source>
</evidence>
<evidence type="ECO:0000256" key="2">
    <source>
        <dbReference type="ARBA" id="ARBA00004496"/>
    </source>
</evidence>
<keyword evidence="5" id="KW-0963">Cytoplasm</keyword>
<gene>
    <name evidence="8" type="ORF">PG999_008145</name>
</gene>
<name>A0AAW0QPU1_9PEZI</name>
<dbReference type="PANTHER" id="PTHR39145">
    <property type="entry name" value="BIOGENESIS OF LYSOSOME-RELATED ORGANELLES COMPLEX 1 SUBUNIT CNL1"/>
    <property type="match status" value="1"/>
</dbReference>
<evidence type="ECO:0000313" key="9">
    <source>
        <dbReference type="Proteomes" id="UP001392437"/>
    </source>
</evidence>
<accession>A0AAW0QPU1</accession>
<dbReference type="GO" id="GO:0007032">
    <property type="term" value="P:endosome organization"/>
    <property type="evidence" value="ECO:0007669"/>
    <property type="project" value="TreeGrafter"/>
</dbReference>
<keyword evidence="9" id="KW-1185">Reference proteome</keyword>
<evidence type="ECO:0000256" key="1">
    <source>
        <dbReference type="ARBA" id="ARBA00003807"/>
    </source>
</evidence>
<evidence type="ECO:0000256" key="7">
    <source>
        <dbReference type="SAM" id="MobiDB-lite"/>
    </source>
</evidence>
<dbReference type="PANTHER" id="PTHR39145:SF1">
    <property type="entry name" value="BIOGENESIS OF LYSOSOME-RELATED ORGANELLES COMPLEX 1 SUBUNIT CNL1"/>
    <property type="match status" value="1"/>
</dbReference>
<comment type="similarity">
    <text evidence="3">Belongs to the BLOC1S4 family.</text>
</comment>
<comment type="function">
    <text evidence="1">Component of the biogenesis of lysosome-related organelles complex-1 (BLOC-1), a complex that is involved in endosomal cargo sorting.</text>
</comment>
<reference evidence="8 9" key="1">
    <citation type="submission" date="2023-01" db="EMBL/GenBank/DDBJ databases">
        <title>Analysis of 21 Apiospora genomes using comparative genomics revels a genus with tremendous synthesis potential of carbohydrate active enzymes and secondary metabolites.</title>
        <authorList>
            <person name="Sorensen T."/>
        </authorList>
    </citation>
    <scope>NUCLEOTIDE SEQUENCE [LARGE SCALE GENOMIC DNA]</scope>
    <source>
        <strain evidence="8 9">CBS 117206</strain>
    </source>
</reference>
<dbReference type="GO" id="GO:0031083">
    <property type="term" value="C:BLOC-1 complex"/>
    <property type="evidence" value="ECO:0007669"/>
    <property type="project" value="InterPro"/>
</dbReference>
<comment type="subcellular location">
    <subcellularLocation>
        <location evidence="2">Cytoplasm</location>
    </subcellularLocation>
</comment>
<feature type="compositionally biased region" description="Basic and acidic residues" evidence="7">
    <location>
        <begin position="140"/>
        <end position="157"/>
    </location>
</feature>
<dbReference type="AlphaFoldDB" id="A0AAW0QPU1"/>
<sequence>MPSTEANTVPDAQLGLTEDEIQLLRYHQTQANSSSSRAASRASSQGRLLLDSSSLAALSRHLDRLMVQIQQRIDYLSEQSSMVTMQQYDHAGNLIDTADSEIARFHDIMRQLDELELDFDRIRHIRDIVRGYRQRVEELDRELEHSSSSRRDREGHSSSHRHGHSHSHRHEASSSGRRHRH</sequence>
<evidence type="ECO:0000256" key="5">
    <source>
        <dbReference type="ARBA" id="ARBA00022490"/>
    </source>
</evidence>
<evidence type="ECO:0000313" key="8">
    <source>
        <dbReference type="EMBL" id="KAK8110008.1"/>
    </source>
</evidence>
<protein>
    <recommendedName>
        <fullName evidence="4">Biogenesis of lysosome-related organelles complex 1 subunit CNL1</fullName>
    </recommendedName>
    <alternativeName>
        <fullName evidence="6">CNO-like protein 1</fullName>
    </alternativeName>
</protein>
<feature type="region of interest" description="Disordered" evidence="7">
    <location>
        <begin position="140"/>
        <end position="181"/>
    </location>
</feature>